<evidence type="ECO:0000313" key="2">
    <source>
        <dbReference type="Proteomes" id="UP000270743"/>
    </source>
</evidence>
<evidence type="ECO:0000313" key="1">
    <source>
        <dbReference type="EMBL" id="VDS08843.1"/>
    </source>
</evidence>
<accession>A0A3S4CZ22</accession>
<keyword evidence="2" id="KW-1185">Reference proteome</keyword>
<proteinExistence type="predicted"/>
<dbReference type="AlphaFoldDB" id="A0A3S4CZ22"/>
<dbReference type="RefSeq" id="WP_126154501.1">
    <property type="nucleotide sequence ID" value="NZ_UZWE01000030.1"/>
</dbReference>
<reference evidence="1 2" key="1">
    <citation type="submission" date="2018-12" db="EMBL/GenBank/DDBJ databases">
        <authorList>
            <person name="Criscuolo A."/>
        </authorList>
    </citation>
    <scope>NUCLEOTIDE SEQUENCE [LARGE SCALE GENOMIC DNA]</scope>
    <source>
        <strain evidence="1">ACIP1116241</strain>
    </source>
</reference>
<protein>
    <submittedName>
        <fullName evidence="1">Uncharacterized protein</fullName>
    </submittedName>
</protein>
<dbReference type="OrthoDB" id="8420639at2"/>
<name>A0A3S4CZ22_9RHOB</name>
<dbReference type="Proteomes" id="UP000270743">
    <property type="component" value="Unassembled WGS sequence"/>
</dbReference>
<sequence>MTPTDRFRACGEALFGSTWQTELARALDLSVEGGIVRKMASGRASIAPHTWRKLAALMRQRGMALQTMVPMADPQDEAAEQIRHLLMDPRAEIVAACLTGMGHTRLGFDLAQADYALAVARNRLAELEMRPLTEDEAAENPFMAALGQTYVDKDAGHAAERERAAAQSRVNELLREARAIADSLDHGYDGAPC</sequence>
<dbReference type="EMBL" id="UZWE01000030">
    <property type="protein sequence ID" value="VDS08843.1"/>
    <property type="molecule type" value="Genomic_DNA"/>
</dbReference>
<organism evidence="1 2">
    <name type="scientific">Paracoccus haematequi</name>
    <dbReference type="NCBI Taxonomy" id="2491866"/>
    <lineage>
        <taxon>Bacteria</taxon>
        <taxon>Pseudomonadati</taxon>
        <taxon>Pseudomonadota</taxon>
        <taxon>Alphaproteobacteria</taxon>
        <taxon>Rhodobacterales</taxon>
        <taxon>Paracoccaceae</taxon>
        <taxon>Paracoccus</taxon>
    </lineage>
</organism>
<gene>
    <name evidence="1" type="ORF">PARHAE_02028</name>
</gene>